<dbReference type="EMBL" id="LNRQ01000001">
    <property type="protein sequence ID" value="KZN08715.1"/>
    <property type="molecule type" value="Genomic_DNA"/>
</dbReference>
<accession>A0A166G9S7</accession>
<dbReference type="PRINTS" id="PR00326">
    <property type="entry name" value="GTP1OBG"/>
</dbReference>
<dbReference type="InterPro" id="IPR012676">
    <property type="entry name" value="TGS-like"/>
</dbReference>
<protein>
    <recommendedName>
        <fullName evidence="6">OBG-type G domain-containing protein</fullName>
    </recommendedName>
</protein>
<evidence type="ECO:0000259" key="4">
    <source>
        <dbReference type="PROSITE" id="PS51880"/>
    </source>
</evidence>
<dbReference type="STRING" id="79200.A0A166G9S7"/>
<feature type="domain" description="OBG-type G" evidence="3">
    <location>
        <begin position="51"/>
        <end position="309"/>
    </location>
</feature>
<evidence type="ECO:0000256" key="1">
    <source>
        <dbReference type="ARBA" id="ARBA00022741"/>
    </source>
</evidence>
<dbReference type="PANTHER" id="PTHR43127">
    <property type="entry name" value="DEVELOPMENTALLY-REGULATED GTP-BINDING PROTEIN 2"/>
    <property type="match status" value="1"/>
</dbReference>
<dbReference type="InterPro" id="IPR027417">
    <property type="entry name" value="P-loop_NTPase"/>
</dbReference>
<dbReference type="Gene3D" id="3.10.20.30">
    <property type="match status" value="1"/>
</dbReference>
<dbReference type="InterPro" id="IPR006073">
    <property type="entry name" value="GTP-bd"/>
</dbReference>
<gene>
    <name evidence="5" type="ORF">DCAR_001371</name>
</gene>
<dbReference type="SUPFAM" id="SSF52540">
    <property type="entry name" value="P-loop containing nucleoside triphosphate hydrolases"/>
    <property type="match status" value="1"/>
</dbReference>
<dbReference type="AlphaFoldDB" id="A0A166G9S7"/>
<dbReference type="Gramene" id="KZN08715">
    <property type="protein sequence ID" value="KZN08715"/>
    <property type="gene ID" value="DCAR_001371"/>
</dbReference>
<evidence type="ECO:0008006" key="6">
    <source>
        <dbReference type="Google" id="ProtNLM"/>
    </source>
</evidence>
<dbReference type="CDD" id="cd01896">
    <property type="entry name" value="DRG"/>
    <property type="match status" value="1"/>
</dbReference>
<dbReference type="PROSITE" id="PS51710">
    <property type="entry name" value="G_OBG"/>
    <property type="match status" value="1"/>
</dbReference>
<keyword evidence="1" id="KW-0547">Nucleotide-binding</keyword>
<dbReference type="InterPro" id="IPR045001">
    <property type="entry name" value="DRG"/>
</dbReference>
<dbReference type="GO" id="GO:0005525">
    <property type="term" value="F:GTP binding"/>
    <property type="evidence" value="ECO:0007669"/>
    <property type="project" value="UniProtKB-KW"/>
</dbReference>
<dbReference type="OMA" id="SAKHPGQ"/>
<dbReference type="Pfam" id="PF02824">
    <property type="entry name" value="TGS"/>
    <property type="match status" value="1"/>
</dbReference>
<dbReference type="InterPro" id="IPR031167">
    <property type="entry name" value="G_OBG"/>
</dbReference>
<dbReference type="SUPFAM" id="SSF81271">
    <property type="entry name" value="TGS-like"/>
    <property type="match status" value="1"/>
</dbReference>
<dbReference type="InterPro" id="IPR005225">
    <property type="entry name" value="Small_GTP-bd"/>
</dbReference>
<feature type="domain" description="TGS" evidence="4">
    <location>
        <begin position="309"/>
        <end position="385"/>
    </location>
</feature>
<comment type="caution">
    <text evidence="5">The sequence shown here is derived from an EMBL/GenBank/DDBJ whole genome shotgun (WGS) entry which is preliminary data.</text>
</comment>
<dbReference type="InterPro" id="IPR004095">
    <property type="entry name" value="TGS"/>
</dbReference>
<reference evidence="5" key="1">
    <citation type="journal article" date="2016" name="Nat. Genet.">
        <title>A high-quality carrot genome assembly provides new insights into carotenoid accumulation and asterid genome evolution.</title>
        <authorList>
            <person name="Iorizzo M."/>
            <person name="Ellison S."/>
            <person name="Senalik D."/>
            <person name="Zeng P."/>
            <person name="Satapoomin P."/>
            <person name="Huang J."/>
            <person name="Bowman M."/>
            <person name="Iovene M."/>
            <person name="Sanseverino W."/>
            <person name="Cavagnaro P."/>
            <person name="Yildiz M."/>
            <person name="Macko-Podgorni A."/>
            <person name="Moranska E."/>
            <person name="Grzebelus E."/>
            <person name="Grzebelus D."/>
            <person name="Ashrafi H."/>
            <person name="Zheng Z."/>
            <person name="Cheng S."/>
            <person name="Spooner D."/>
            <person name="Van Deynze A."/>
            <person name="Simon P."/>
        </authorList>
    </citation>
    <scope>NUCLEOTIDE SEQUENCE [LARGE SCALE GENOMIC DNA]</scope>
    <source>
        <tissue evidence="5">Leaf</tissue>
    </source>
</reference>
<keyword evidence="2" id="KW-0342">GTP-binding</keyword>
<evidence type="ECO:0000313" key="5">
    <source>
        <dbReference type="EMBL" id="KZN08715.1"/>
    </source>
</evidence>
<dbReference type="NCBIfam" id="TIGR00231">
    <property type="entry name" value="small_GTP"/>
    <property type="match status" value="1"/>
</dbReference>
<dbReference type="PROSITE" id="PS00905">
    <property type="entry name" value="GTP1_OBG"/>
    <property type="match status" value="1"/>
</dbReference>
<dbReference type="PROSITE" id="PS51880">
    <property type="entry name" value="TGS"/>
    <property type="match status" value="1"/>
</dbReference>
<evidence type="ECO:0000256" key="2">
    <source>
        <dbReference type="ARBA" id="ARBA00023134"/>
    </source>
</evidence>
<dbReference type="Pfam" id="PF01926">
    <property type="entry name" value="MMR_HSR1"/>
    <property type="match status" value="1"/>
</dbReference>
<dbReference type="InterPro" id="IPR006074">
    <property type="entry name" value="GTP1-OBG_CS"/>
</dbReference>
<organism evidence="5">
    <name type="scientific">Daucus carota subsp. sativus</name>
    <name type="common">Carrot</name>
    <dbReference type="NCBI Taxonomy" id="79200"/>
    <lineage>
        <taxon>Eukaryota</taxon>
        <taxon>Viridiplantae</taxon>
        <taxon>Streptophyta</taxon>
        <taxon>Embryophyta</taxon>
        <taxon>Tracheophyta</taxon>
        <taxon>Spermatophyta</taxon>
        <taxon>Magnoliopsida</taxon>
        <taxon>eudicotyledons</taxon>
        <taxon>Gunneridae</taxon>
        <taxon>Pentapetalae</taxon>
        <taxon>asterids</taxon>
        <taxon>campanulids</taxon>
        <taxon>Apiales</taxon>
        <taxon>Apiaceae</taxon>
        <taxon>Apioideae</taxon>
        <taxon>Scandiceae</taxon>
        <taxon>Daucinae</taxon>
        <taxon>Daucus</taxon>
        <taxon>Daucus sect. Daucus</taxon>
    </lineage>
</organism>
<dbReference type="FunFam" id="3.10.20.30:FF:000003">
    <property type="entry name" value="Developmentally-regulated GTP-binding protein 1"/>
    <property type="match status" value="1"/>
</dbReference>
<proteinExistence type="predicted"/>
<dbReference type="InterPro" id="IPR012675">
    <property type="entry name" value="Beta-grasp_dom_sf"/>
</dbReference>
<evidence type="ECO:0000259" key="3">
    <source>
        <dbReference type="PROSITE" id="PS51710"/>
    </source>
</evidence>
<dbReference type="Pfam" id="PF16897">
    <property type="entry name" value="MMR_HSR1_Xtn"/>
    <property type="match status" value="1"/>
</dbReference>
<dbReference type="CDD" id="cd17230">
    <property type="entry name" value="TGS_DRG1"/>
    <property type="match status" value="1"/>
</dbReference>
<dbReference type="FunFam" id="3.40.50.300:FF:000740">
    <property type="entry name" value="Putative GTP-binding protein 1"/>
    <property type="match status" value="1"/>
</dbReference>
<name>A0A166G9S7_DAUCS</name>
<sequence>MARTQKNKATAHHLGLLKAKLAKLRRELLEPSTKGGGGAGEGFDVTKSGDARVGLVGFPSVGKSTLLNKLTGTFSEVASYEFTTLTCIPGVITYRGAKIQLLDLPGIIEGAKDGKGRGRQVISTARTCNCILIVLDAIKPITHKRLIEKELEGFGIRLNKEPPNLTFRKKEKGGINFTSTVPNTHLDLDTVKAICSEYKIHNADLTLRNDATADDLIDVIEGSRGSMPCIYAVNKIDQITLEELEILDRLPHYCPVRAIARCKVDDGKYIAGQSIHECQPFRCILQNASIAHLEWNLDGLLDMVWEYLCLTRIYTKPKGMNPDYEDPVILSSKRRTVGDFCTRIHKDMLKQFKYALVWGSSAKHKPQRVGKEHELEDEDVVQIIKKV</sequence>
<dbReference type="GO" id="GO:0003924">
    <property type="term" value="F:GTPase activity"/>
    <property type="evidence" value="ECO:0007669"/>
    <property type="project" value="InterPro"/>
</dbReference>
<dbReference type="InterPro" id="IPR031662">
    <property type="entry name" value="GTP-binding_2"/>
</dbReference>
<dbReference type="GO" id="GO:0019003">
    <property type="term" value="F:GDP binding"/>
    <property type="evidence" value="ECO:0007669"/>
    <property type="project" value="UniProtKB-ARBA"/>
</dbReference>
<dbReference type="Gene3D" id="6.10.140.1070">
    <property type="match status" value="2"/>
</dbReference>